<name>A0ABV0VSM9_9TELE</name>
<dbReference type="Proteomes" id="UP001444071">
    <property type="component" value="Unassembled WGS sequence"/>
</dbReference>
<accession>A0ABV0VSM9</accession>
<proteinExistence type="predicted"/>
<keyword evidence="2" id="KW-1185">Reference proteome</keyword>
<reference evidence="1 2" key="1">
    <citation type="submission" date="2021-06" db="EMBL/GenBank/DDBJ databases">
        <authorList>
            <person name="Palmer J.M."/>
        </authorList>
    </citation>
    <scope>NUCLEOTIDE SEQUENCE [LARGE SCALE GENOMIC DNA]</scope>
    <source>
        <strain evidence="1 2">XR_2019</strain>
        <tissue evidence="1">Muscle</tissue>
    </source>
</reference>
<evidence type="ECO:0000313" key="2">
    <source>
        <dbReference type="Proteomes" id="UP001444071"/>
    </source>
</evidence>
<sequence length="122" mass="13731">MQATLQTCREDKRAVNKIFGWTIVQKATELEINHLDISPVVPLPDSDVDLTTLERKIRDITFIYDSLTDSAHMHPNVDQVIFLLERAYPDSHSSPVGGGNASNCCLPTAKETKKKTWFVMSK</sequence>
<gene>
    <name evidence="1" type="ORF">XENORESO_016741</name>
</gene>
<dbReference type="EMBL" id="JAHRIM010005584">
    <property type="protein sequence ID" value="MEQ2259722.1"/>
    <property type="molecule type" value="Genomic_DNA"/>
</dbReference>
<comment type="caution">
    <text evidence="1">The sequence shown here is derived from an EMBL/GenBank/DDBJ whole genome shotgun (WGS) entry which is preliminary data.</text>
</comment>
<protein>
    <submittedName>
        <fullName evidence="1">Uncharacterized protein</fullName>
    </submittedName>
</protein>
<evidence type="ECO:0000313" key="1">
    <source>
        <dbReference type="EMBL" id="MEQ2259722.1"/>
    </source>
</evidence>
<organism evidence="1 2">
    <name type="scientific">Xenotaenia resolanae</name>
    <dbReference type="NCBI Taxonomy" id="208358"/>
    <lineage>
        <taxon>Eukaryota</taxon>
        <taxon>Metazoa</taxon>
        <taxon>Chordata</taxon>
        <taxon>Craniata</taxon>
        <taxon>Vertebrata</taxon>
        <taxon>Euteleostomi</taxon>
        <taxon>Actinopterygii</taxon>
        <taxon>Neopterygii</taxon>
        <taxon>Teleostei</taxon>
        <taxon>Neoteleostei</taxon>
        <taxon>Acanthomorphata</taxon>
        <taxon>Ovalentaria</taxon>
        <taxon>Atherinomorphae</taxon>
        <taxon>Cyprinodontiformes</taxon>
        <taxon>Goodeidae</taxon>
        <taxon>Xenotaenia</taxon>
    </lineage>
</organism>